<dbReference type="Proteomes" id="UP000231553">
    <property type="component" value="Unassembled WGS sequence"/>
</dbReference>
<comment type="caution">
    <text evidence="1">The sequence shown here is derived from an EMBL/GenBank/DDBJ whole genome shotgun (WGS) entry which is preliminary data.</text>
</comment>
<name>A0A2M8J036_9RHOB</name>
<sequence length="66" mass="6946">MFQGPELRESTTVLAAALFRSGASLPAVVGASDCRWLCSSYSGRYDMIGVLDLLSGAKLLPKAEPA</sequence>
<accession>A0A2M8J036</accession>
<evidence type="ECO:0000313" key="2">
    <source>
        <dbReference type="Proteomes" id="UP000231553"/>
    </source>
</evidence>
<organism evidence="1 2">
    <name type="scientific">Pseudooceanicola lipolyticus</name>
    <dbReference type="NCBI Taxonomy" id="2029104"/>
    <lineage>
        <taxon>Bacteria</taxon>
        <taxon>Pseudomonadati</taxon>
        <taxon>Pseudomonadota</taxon>
        <taxon>Alphaproteobacteria</taxon>
        <taxon>Rhodobacterales</taxon>
        <taxon>Paracoccaceae</taxon>
        <taxon>Pseudooceanicola</taxon>
    </lineage>
</organism>
<reference evidence="1 2" key="1">
    <citation type="journal article" date="2018" name="Int. J. Syst. Evol. Microbiol.">
        <title>Pseudooceanicola lipolyticus sp. nov., a marine alphaproteobacterium, reclassification of Oceanicola flagellatus as Pseudooceanicola flagellatus comb. nov. and emended description of the genus Pseudooceanicola.</title>
        <authorList>
            <person name="Huang M.-M."/>
            <person name="Guo L.-L."/>
            <person name="Wu Y.-H."/>
            <person name="Lai Q.-L."/>
            <person name="Shao Z.-Z."/>
            <person name="Wang C.-S."/>
            <person name="Wu M."/>
            <person name="Xu X.-W."/>
        </authorList>
    </citation>
    <scope>NUCLEOTIDE SEQUENCE [LARGE SCALE GENOMIC DNA]</scope>
    <source>
        <strain evidence="1 2">157</strain>
    </source>
</reference>
<keyword evidence="2" id="KW-1185">Reference proteome</keyword>
<dbReference type="EMBL" id="PGTB01000054">
    <property type="protein sequence ID" value="PJE36150.1"/>
    <property type="molecule type" value="Genomic_DNA"/>
</dbReference>
<gene>
    <name evidence="1" type="ORF">CVM52_13470</name>
</gene>
<evidence type="ECO:0000313" key="1">
    <source>
        <dbReference type="EMBL" id="PJE36150.1"/>
    </source>
</evidence>
<protein>
    <submittedName>
        <fullName evidence="1">Uncharacterized protein</fullName>
    </submittedName>
</protein>
<dbReference type="AlphaFoldDB" id="A0A2M8J036"/>
<proteinExistence type="predicted"/>